<dbReference type="PROSITE" id="PS00108">
    <property type="entry name" value="PROTEIN_KINASE_ST"/>
    <property type="match status" value="1"/>
</dbReference>
<dbReference type="EMBL" id="JAUDFV010000139">
    <property type="protein sequence ID" value="KAL2724295.1"/>
    <property type="molecule type" value="Genomic_DNA"/>
</dbReference>
<dbReference type="InterPro" id="IPR000719">
    <property type="entry name" value="Prot_kinase_dom"/>
</dbReference>
<keyword evidence="6" id="KW-0418">Kinase</keyword>
<dbReference type="SUPFAM" id="SSF56112">
    <property type="entry name" value="Protein kinase-like (PK-like)"/>
    <property type="match status" value="1"/>
</dbReference>
<comment type="caution">
    <text evidence="6">The sequence shown here is derived from an EMBL/GenBank/DDBJ whole genome shotgun (WGS) entry which is preliminary data.</text>
</comment>
<dbReference type="InterPro" id="IPR017441">
    <property type="entry name" value="Protein_kinase_ATP_BS"/>
</dbReference>
<evidence type="ECO:0000256" key="3">
    <source>
        <dbReference type="PROSITE-ProRule" id="PRU10141"/>
    </source>
</evidence>
<keyword evidence="2 3" id="KW-0067">ATP-binding</keyword>
<dbReference type="SMART" id="SM00220">
    <property type="entry name" value="S_TKc"/>
    <property type="match status" value="1"/>
</dbReference>
<dbReference type="Proteomes" id="UP001607302">
    <property type="component" value="Unassembled WGS sequence"/>
</dbReference>
<evidence type="ECO:0000313" key="6">
    <source>
        <dbReference type="EMBL" id="KAL2724295.1"/>
    </source>
</evidence>
<feature type="region of interest" description="Disordered" evidence="4">
    <location>
        <begin position="504"/>
        <end position="533"/>
    </location>
</feature>
<dbReference type="Pfam" id="PF00069">
    <property type="entry name" value="Pkinase"/>
    <property type="match status" value="1"/>
</dbReference>
<reference evidence="6 7" key="1">
    <citation type="journal article" date="2024" name="Ann. Entomol. Soc. Am.">
        <title>Genomic analyses of the southern and eastern yellowjacket wasps (Hymenoptera: Vespidae) reveal evolutionary signatures of social life.</title>
        <authorList>
            <person name="Catto M.A."/>
            <person name="Caine P.B."/>
            <person name="Orr S.E."/>
            <person name="Hunt B.G."/>
            <person name="Goodisman M.A.D."/>
        </authorList>
    </citation>
    <scope>NUCLEOTIDE SEQUENCE [LARGE SCALE GENOMIC DNA]</scope>
    <source>
        <strain evidence="6">233</strain>
        <tissue evidence="6">Head and thorax</tissue>
    </source>
</reference>
<protein>
    <submittedName>
        <fullName evidence="6">Fatty acyl-CoA synthetase and RNA processing-associated kinase 1 isoform X2</fullName>
    </submittedName>
</protein>
<dbReference type="PROSITE" id="PS00107">
    <property type="entry name" value="PROTEIN_KINASE_ATP"/>
    <property type="match status" value="1"/>
</dbReference>
<dbReference type="PANTHER" id="PTHR24359">
    <property type="entry name" value="SERINE/THREONINE-PROTEIN KINASE SBK1"/>
    <property type="match status" value="1"/>
</dbReference>
<dbReference type="Gene3D" id="1.10.510.10">
    <property type="entry name" value="Transferase(Phosphotransferase) domain 1"/>
    <property type="match status" value="1"/>
</dbReference>
<dbReference type="AlphaFoldDB" id="A0ABD2AX93"/>
<keyword evidence="6" id="KW-0808">Transferase</keyword>
<feature type="compositionally biased region" description="Polar residues" evidence="4">
    <location>
        <begin position="510"/>
        <end position="523"/>
    </location>
</feature>
<dbReference type="GO" id="GO:0016301">
    <property type="term" value="F:kinase activity"/>
    <property type="evidence" value="ECO:0007669"/>
    <property type="project" value="UniProtKB-KW"/>
</dbReference>
<gene>
    <name evidence="6" type="ORF">V1478_008808</name>
</gene>
<evidence type="ECO:0000313" key="7">
    <source>
        <dbReference type="Proteomes" id="UP001607302"/>
    </source>
</evidence>
<feature type="compositionally biased region" description="Basic residues" evidence="4">
    <location>
        <begin position="410"/>
        <end position="425"/>
    </location>
</feature>
<sequence length="820" mass="92947">MNLMKKAIGGSIHRVREFELEKVNLIDEFDILQIVGEGWFGKILLTEHRSTQTEMVLKALPKAYTGLSDFFREFHYGLHLAAHRNIITTYDVAFETAGFYVFSQEYAPLGDLTSNVTETGLGELHAKRVARQLAAAVHHIHSRELVHRDIKLDNILVFRSDFSRIKLCDFGETRRVNTIVRRHNEWLPYSPPEVLQINTDETYKALTSHDVWQFGIVLFVCLTGCLPWQKAALDDPRYTRYLNWHNATLNIAKKPKLFQLISSRAQRIFKRLLDPKAEKRLVSVLEVNKYLEDRWLAKLGAEKALNGGADERDELCPSMYSFHSSLEEKNQLLYTLTTYGIETTVDRAKKKDRIREWIEASAIIEENEEDESDINECIDFQELEDKEPVSMRGRHFPEMHPPRKETSETKRRKRRSEMVTKRRSSVKPVERKIPFAPQVAEERETIARFASFPNGDPSLAMIKKEEQDTEAIDFNTAQAINGNKIGLKSDSTIDNRTNVNDRIIDDSLKDNGNTSRDSSVPTTSGNYGSNGSSIDVTVERTYSIPRNSAINGKAHVESPQIPTRKYRAQTTPFSDTSTRLNETKLNETTKRSQSVNALITTQSERLPLSDNKIEKTTIQNIPSTAEKVANDFAKRVTESPNSLTSSNLQEDVQSIEKKEKLTIIQATNPLTKPIASHLVMQSLNALQSVSNTSLPPEVLPSHSMEKISSAKSKQPTLNIDTFVSGKDVFEHYGIAQGVIIKAEAPIHRISGNSRRSVKESSQCTAPLISSDFVLHDYFGAMKVRLQNAERLCLYNNTCQLAKIVKLACFMKKKMLSAESK</sequence>
<evidence type="ECO:0000256" key="2">
    <source>
        <dbReference type="ARBA" id="ARBA00022840"/>
    </source>
</evidence>
<keyword evidence="7" id="KW-1185">Reference proteome</keyword>
<organism evidence="6 7">
    <name type="scientific">Vespula squamosa</name>
    <name type="common">Southern yellow jacket</name>
    <name type="synonym">Wasp</name>
    <dbReference type="NCBI Taxonomy" id="30214"/>
    <lineage>
        <taxon>Eukaryota</taxon>
        <taxon>Metazoa</taxon>
        <taxon>Ecdysozoa</taxon>
        <taxon>Arthropoda</taxon>
        <taxon>Hexapoda</taxon>
        <taxon>Insecta</taxon>
        <taxon>Pterygota</taxon>
        <taxon>Neoptera</taxon>
        <taxon>Endopterygota</taxon>
        <taxon>Hymenoptera</taxon>
        <taxon>Apocrita</taxon>
        <taxon>Aculeata</taxon>
        <taxon>Vespoidea</taxon>
        <taxon>Vespidae</taxon>
        <taxon>Vespinae</taxon>
        <taxon>Vespula</taxon>
    </lineage>
</organism>
<dbReference type="InterPro" id="IPR011009">
    <property type="entry name" value="Kinase-like_dom_sf"/>
</dbReference>
<evidence type="ECO:0000259" key="5">
    <source>
        <dbReference type="PROSITE" id="PS50011"/>
    </source>
</evidence>
<proteinExistence type="predicted"/>
<dbReference type="InterPro" id="IPR008271">
    <property type="entry name" value="Ser/Thr_kinase_AS"/>
</dbReference>
<feature type="binding site" evidence="3">
    <location>
        <position position="58"/>
    </location>
    <ligand>
        <name>ATP</name>
        <dbReference type="ChEBI" id="CHEBI:30616"/>
    </ligand>
</feature>
<dbReference type="GO" id="GO:0005524">
    <property type="term" value="F:ATP binding"/>
    <property type="evidence" value="ECO:0007669"/>
    <property type="project" value="UniProtKB-UniRule"/>
</dbReference>
<evidence type="ECO:0000256" key="1">
    <source>
        <dbReference type="ARBA" id="ARBA00022741"/>
    </source>
</evidence>
<feature type="region of interest" description="Disordered" evidence="4">
    <location>
        <begin position="392"/>
        <end position="429"/>
    </location>
</feature>
<accession>A0ABD2AX93</accession>
<feature type="domain" description="Protein kinase" evidence="5">
    <location>
        <begin position="29"/>
        <end position="296"/>
    </location>
</feature>
<dbReference type="FunFam" id="1.10.510.10:FF:000500">
    <property type="entry name" value="serine/threonine-protein kinase SBK1"/>
    <property type="match status" value="1"/>
</dbReference>
<dbReference type="PANTHER" id="PTHR24359:SF1">
    <property type="entry name" value="INHIBITOR OF NUCLEAR FACTOR KAPPA-B KINASE EPSILON SUBUNIT HOMOLOG 1-RELATED"/>
    <property type="match status" value="1"/>
</dbReference>
<keyword evidence="1 3" id="KW-0547">Nucleotide-binding</keyword>
<feature type="compositionally biased region" description="Low complexity" evidence="4">
    <location>
        <begin position="524"/>
        <end position="533"/>
    </location>
</feature>
<evidence type="ECO:0000256" key="4">
    <source>
        <dbReference type="SAM" id="MobiDB-lite"/>
    </source>
</evidence>
<name>A0ABD2AX93_VESSQ</name>
<dbReference type="PROSITE" id="PS50011">
    <property type="entry name" value="PROTEIN_KINASE_DOM"/>
    <property type="match status" value="1"/>
</dbReference>
<feature type="compositionally biased region" description="Basic and acidic residues" evidence="4">
    <location>
        <begin position="395"/>
        <end position="409"/>
    </location>
</feature>